<evidence type="ECO:0000256" key="2">
    <source>
        <dbReference type="ARBA" id="ARBA00008848"/>
    </source>
</evidence>
<dbReference type="OMA" id="YFQHEIT"/>
<dbReference type="GO" id="GO:0007021">
    <property type="term" value="P:tubulin complex assembly"/>
    <property type="evidence" value="ECO:0007669"/>
    <property type="project" value="TreeGrafter"/>
</dbReference>
<organism evidence="9 10">
    <name type="scientific">Acanthaster planci</name>
    <name type="common">Crown-of-thorns starfish</name>
    <dbReference type="NCBI Taxonomy" id="133434"/>
    <lineage>
        <taxon>Eukaryota</taxon>
        <taxon>Metazoa</taxon>
        <taxon>Echinodermata</taxon>
        <taxon>Eleutherozoa</taxon>
        <taxon>Asterozoa</taxon>
        <taxon>Asteroidea</taxon>
        <taxon>Valvatacea</taxon>
        <taxon>Valvatida</taxon>
        <taxon>Acanthasteridae</taxon>
        <taxon>Acanthaster</taxon>
    </lineage>
</organism>
<comment type="subcellular location">
    <subcellularLocation>
        <location evidence="1">Cytoplasm</location>
    </subcellularLocation>
</comment>
<accession>A0A8B7XNN4</accession>
<dbReference type="RefSeq" id="XP_022081610.1">
    <property type="nucleotide sequence ID" value="XM_022225918.1"/>
</dbReference>
<dbReference type="Pfam" id="PF07986">
    <property type="entry name" value="TBCC"/>
    <property type="match status" value="1"/>
</dbReference>
<keyword evidence="5" id="KW-0143">Chaperone</keyword>
<dbReference type="SMART" id="SM00673">
    <property type="entry name" value="CARP"/>
    <property type="match status" value="2"/>
</dbReference>
<dbReference type="Pfam" id="PF16752">
    <property type="entry name" value="TBCC_N"/>
    <property type="match status" value="1"/>
</dbReference>
<name>A0A8B7XNN4_ACAPL</name>
<dbReference type="GO" id="GO:0015631">
    <property type="term" value="F:tubulin binding"/>
    <property type="evidence" value="ECO:0007669"/>
    <property type="project" value="InterPro"/>
</dbReference>
<dbReference type="GeneID" id="110974343"/>
<keyword evidence="4" id="KW-0007">Acetylation</keyword>
<feature type="compositionally biased region" description="Polar residues" evidence="7">
    <location>
        <begin position="1"/>
        <end position="13"/>
    </location>
</feature>
<dbReference type="Gene3D" id="2.160.20.70">
    <property type="match status" value="1"/>
</dbReference>
<dbReference type="AlphaFoldDB" id="A0A8B7XNN4"/>
<protein>
    <submittedName>
        <fullName evidence="10">Tubulin-specific chaperone C-like</fullName>
    </submittedName>
</protein>
<evidence type="ECO:0000256" key="7">
    <source>
        <dbReference type="SAM" id="MobiDB-lite"/>
    </source>
</evidence>
<sequence>MATPVNRPSSDSVFSIERDEMKERVTDKLQRRQEERMAKLEERKLKRESATGKQENADYFRNTFAKEMTAIENRLATADTVEKSALPDFFDGLIVAIQKLLQFVTDSMLSLTSYEIRKFQDDVYQLHADMVERRDELIPKKKFTFKGRQKKSDKPKEVEKPGAAVEEVDGPTNITTDLLRFQCGFVDLSDSDLALQSEEIQAKDIGLTNLKSCSVKLFGSPNAIHMNNLTNCKIFSGPVPGSIFVDNCQDCTIVVSCQQLRVHHTTSTQFYLHVTSRAIIEDTSDVGFAPYNWSYDGQEDDFQTSQLDRSRNSWDDVDDFNWLASDKASPNWSVIPPEKRVVSW</sequence>
<dbReference type="FunFam" id="2.160.20.70:FF:000007">
    <property type="entry name" value="tubulin-specific chaperone C"/>
    <property type="match status" value="1"/>
</dbReference>
<dbReference type="InterPro" id="IPR012945">
    <property type="entry name" value="Tubulin-bd_cofactor_C_dom"/>
</dbReference>
<proteinExistence type="inferred from homology"/>
<dbReference type="OrthoDB" id="194775at2759"/>
<comment type="similarity">
    <text evidence="2">Belongs to the TBCC family.</text>
</comment>
<evidence type="ECO:0000256" key="6">
    <source>
        <dbReference type="ARBA" id="ARBA00026055"/>
    </source>
</evidence>
<gene>
    <name evidence="10" type="primary">LOC110974343</name>
</gene>
<evidence type="ECO:0000256" key="1">
    <source>
        <dbReference type="ARBA" id="ARBA00004496"/>
    </source>
</evidence>
<dbReference type="InterPro" id="IPR006599">
    <property type="entry name" value="CARP_motif"/>
</dbReference>
<dbReference type="InterPro" id="IPR027684">
    <property type="entry name" value="TBCC"/>
</dbReference>
<evidence type="ECO:0000313" key="9">
    <source>
        <dbReference type="Proteomes" id="UP000694845"/>
    </source>
</evidence>
<evidence type="ECO:0000313" key="10">
    <source>
        <dbReference type="RefSeq" id="XP_022081610.1"/>
    </source>
</evidence>
<evidence type="ECO:0000256" key="5">
    <source>
        <dbReference type="ARBA" id="ARBA00023186"/>
    </source>
</evidence>
<dbReference type="InterPro" id="IPR017901">
    <property type="entry name" value="C-CAP_CF_C-like"/>
</dbReference>
<dbReference type="GO" id="GO:0005737">
    <property type="term" value="C:cytoplasm"/>
    <property type="evidence" value="ECO:0007669"/>
    <property type="project" value="UniProtKB-SubCell"/>
</dbReference>
<dbReference type="PANTHER" id="PTHR15139">
    <property type="entry name" value="TUBULIN FOLDING COFACTOR C"/>
    <property type="match status" value="1"/>
</dbReference>
<dbReference type="InterPro" id="IPR031925">
    <property type="entry name" value="TBCC_N"/>
</dbReference>
<comment type="subunit">
    <text evidence="6">Supercomplex made of cofactors A to E. Cofactors A and D function by capturing and stabilizing tubulin in a quasi-native conformation. Cofactor E binds to the cofactor D-tubulin complex; interaction with cofactor C then causes the release of tubulin polypeptides that are committed to the native state.</text>
</comment>
<feature type="compositionally biased region" description="Basic and acidic residues" evidence="7">
    <location>
        <begin position="16"/>
        <end position="32"/>
    </location>
</feature>
<dbReference type="CTD" id="6903"/>
<feature type="domain" description="C-CAP/cofactor C-like" evidence="8">
    <location>
        <begin position="155"/>
        <end position="322"/>
    </location>
</feature>
<dbReference type="InterPro" id="IPR016098">
    <property type="entry name" value="CAP/MinC_C"/>
</dbReference>
<dbReference type="Proteomes" id="UP000694845">
    <property type="component" value="Unplaced"/>
</dbReference>
<dbReference type="PROSITE" id="PS51329">
    <property type="entry name" value="C_CAP_COFACTOR_C"/>
    <property type="match status" value="1"/>
</dbReference>
<keyword evidence="3" id="KW-0963">Cytoplasm</keyword>
<evidence type="ECO:0000259" key="8">
    <source>
        <dbReference type="PROSITE" id="PS51329"/>
    </source>
</evidence>
<evidence type="ECO:0000256" key="3">
    <source>
        <dbReference type="ARBA" id="ARBA00022490"/>
    </source>
</evidence>
<dbReference type="InterPro" id="IPR038397">
    <property type="entry name" value="TBCC_N_sf"/>
</dbReference>
<evidence type="ECO:0000256" key="4">
    <source>
        <dbReference type="ARBA" id="ARBA00022990"/>
    </source>
</evidence>
<dbReference type="PANTHER" id="PTHR15139:SF0">
    <property type="entry name" value="TUBULIN-SPECIFIC CHAPERONE C"/>
    <property type="match status" value="1"/>
</dbReference>
<dbReference type="GO" id="GO:0007023">
    <property type="term" value="P:post-chaperonin tubulin folding pathway"/>
    <property type="evidence" value="ECO:0007669"/>
    <property type="project" value="InterPro"/>
</dbReference>
<dbReference type="KEGG" id="aplc:110974343"/>
<feature type="region of interest" description="Disordered" evidence="7">
    <location>
        <begin position="1"/>
        <end position="32"/>
    </location>
</feature>
<dbReference type="Gene3D" id="1.20.58.1250">
    <property type="entry name" value="Tubulin Binding Cofactor C, N-terminal domain"/>
    <property type="match status" value="1"/>
</dbReference>
<keyword evidence="9" id="KW-1185">Reference proteome</keyword>
<reference evidence="10" key="1">
    <citation type="submission" date="2025-08" db="UniProtKB">
        <authorList>
            <consortium name="RefSeq"/>
        </authorList>
    </citation>
    <scope>IDENTIFICATION</scope>
</reference>